<reference evidence="2 3" key="1">
    <citation type="submission" date="2017-05" db="EMBL/GenBank/DDBJ databases">
        <title>Complete and WGS of Bordetella genogroups.</title>
        <authorList>
            <person name="Spilker T."/>
            <person name="LiPuma J."/>
        </authorList>
    </citation>
    <scope>NUCLEOTIDE SEQUENCE [LARGE SCALE GENOMIC DNA]</scope>
    <source>
        <strain evidence="2 3">AU10456</strain>
    </source>
</reference>
<comment type="caution">
    <text evidence="2">The sequence shown here is derived from an EMBL/GenBank/DDBJ whole genome shotgun (WGS) entry which is preliminary data.</text>
</comment>
<evidence type="ECO:0000313" key="3">
    <source>
        <dbReference type="Proteomes" id="UP000216913"/>
    </source>
</evidence>
<name>A0A261TT28_9BORD</name>
<keyword evidence="3" id="KW-1185">Reference proteome</keyword>
<dbReference type="AlphaFoldDB" id="A0A261TT28"/>
<sequence length="103" mass="10743">MAVLHVSTPKENVMTSNAKPTGKSVSGGAPAPAPDDQSVSINAKVLPPRGPVDVPRMPPPVAKRAVDEAGESSKPAEDTQTESNWADPVDPQPYAKNARSSIF</sequence>
<feature type="compositionally biased region" description="Polar residues" evidence="1">
    <location>
        <begin position="9"/>
        <end position="19"/>
    </location>
</feature>
<gene>
    <name evidence="2" type="ORF">CAL25_09640</name>
</gene>
<dbReference type="EMBL" id="NEVP01000006">
    <property type="protein sequence ID" value="OZI51783.1"/>
    <property type="molecule type" value="Genomic_DNA"/>
</dbReference>
<protein>
    <submittedName>
        <fullName evidence="2">Uncharacterized protein</fullName>
    </submittedName>
</protein>
<accession>A0A261TT28</accession>
<organism evidence="2 3">
    <name type="scientific">Bordetella genomosp. 5</name>
    <dbReference type="NCBI Taxonomy" id="1395608"/>
    <lineage>
        <taxon>Bacteria</taxon>
        <taxon>Pseudomonadati</taxon>
        <taxon>Pseudomonadota</taxon>
        <taxon>Betaproteobacteria</taxon>
        <taxon>Burkholderiales</taxon>
        <taxon>Alcaligenaceae</taxon>
        <taxon>Bordetella</taxon>
    </lineage>
</organism>
<feature type="region of interest" description="Disordered" evidence="1">
    <location>
        <begin position="1"/>
        <end position="103"/>
    </location>
</feature>
<evidence type="ECO:0000313" key="2">
    <source>
        <dbReference type="EMBL" id="OZI51783.1"/>
    </source>
</evidence>
<evidence type="ECO:0000256" key="1">
    <source>
        <dbReference type="SAM" id="MobiDB-lite"/>
    </source>
</evidence>
<dbReference type="Proteomes" id="UP000216913">
    <property type="component" value="Unassembled WGS sequence"/>
</dbReference>
<proteinExistence type="predicted"/>